<dbReference type="GO" id="GO:0070897">
    <property type="term" value="P:transcription preinitiation complex assembly"/>
    <property type="evidence" value="ECO:0007669"/>
    <property type="project" value="InterPro"/>
</dbReference>
<dbReference type="SMART" id="SM00385">
    <property type="entry name" value="CYCLIN"/>
    <property type="match status" value="2"/>
</dbReference>
<dbReference type="Pfam" id="PF00382">
    <property type="entry name" value="TFIIB"/>
    <property type="match status" value="2"/>
</dbReference>
<dbReference type="InterPro" id="IPR013763">
    <property type="entry name" value="Cyclin-like_dom"/>
</dbReference>
<organism evidence="4">
    <name type="scientific">viral metagenome</name>
    <dbReference type="NCBI Taxonomy" id="1070528"/>
    <lineage>
        <taxon>unclassified sequences</taxon>
        <taxon>metagenomes</taxon>
        <taxon>organismal metagenomes</taxon>
    </lineage>
</organism>
<dbReference type="SUPFAM" id="SSF47954">
    <property type="entry name" value="Cyclin-like"/>
    <property type="match status" value="2"/>
</dbReference>
<sequence length="336" mass="38447">MNPDLSDEDEIWNHLKELTDNEDTDNVSNVTTIQDSEFKCNNCNYINSYHLSDGDFVCNKCFTLENRNIDVNAEWRYYGYDDNKASNPTRVGTPSNIFIPKSSLGTIIGTENVKKNAYDFQRIRRYQMFQSMPYKERSLLHVMESMNTNASNNGIPSSIIEDAKMMYKTISDQKISRGDNRNGLIASSVYMSCKTNNVPRSAKEIAKMFNLNISTMTKGCKKFLDIMKLTTKSSDPYDFIIRFCSKLNKNDIVDICQYVITKAEEYSIVSENAPPSIAAGCIYLISVCCSLGITKKEISKACEISEVTINKCYKKLYEYRTYLFPEDIKVKFPKAF</sequence>
<dbReference type="PANTHER" id="PTHR11618:SF13">
    <property type="entry name" value="TRANSCRIPTION INITIATION FACTOR IIB"/>
    <property type="match status" value="1"/>
</dbReference>
<evidence type="ECO:0000313" key="4">
    <source>
        <dbReference type="EMBL" id="QHS94055.1"/>
    </source>
</evidence>
<dbReference type="InterPro" id="IPR013150">
    <property type="entry name" value="TFIIB_cyclin"/>
</dbReference>
<dbReference type="PRINTS" id="PR00685">
    <property type="entry name" value="TIFACTORIIB"/>
</dbReference>
<dbReference type="Gene3D" id="1.10.472.10">
    <property type="entry name" value="Cyclin-like"/>
    <property type="match status" value="1"/>
</dbReference>
<dbReference type="AlphaFoldDB" id="A0A6C0BNR3"/>
<accession>A0A6C0BNR3</accession>
<dbReference type="GO" id="GO:0097550">
    <property type="term" value="C:transcription preinitiation complex"/>
    <property type="evidence" value="ECO:0007669"/>
    <property type="project" value="TreeGrafter"/>
</dbReference>
<feature type="domain" description="Cyclin-like" evidence="3">
    <location>
        <begin position="238"/>
        <end position="318"/>
    </location>
</feature>
<evidence type="ECO:0000256" key="2">
    <source>
        <dbReference type="ARBA" id="ARBA00023163"/>
    </source>
</evidence>
<proteinExistence type="predicted"/>
<evidence type="ECO:0000259" key="3">
    <source>
        <dbReference type="SMART" id="SM00385"/>
    </source>
</evidence>
<dbReference type="InterPro" id="IPR036915">
    <property type="entry name" value="Cyclin-like_sf"/>
</dbReference>
<reference evidence="4" key="1">
    <citation type="journal article" date="2020" name="Nature">
        <title>Giant virus diversity and host interactions through global metagenomics.</title>
        <authorList>
            <person name="Schulz F."/>
            <person name="Roux S."/>
            <person name="Paez-Espino D."/>
            <person name="Jungbluth S."/>
            <person name="Walsh D.A."/>
            <person name="Denef V.J."/>
            <person name="McMahon K.D."/>
            <person name="Konstantinidis K.T."/>
            <person name="Eloe-Fadrosh E.A."/>
            <person name="Kyrpides N.C."/>
            <person name="Woyke T."/>
        </authorList>
    </citation>
    <scope>NUCLEOTIDE SEQUENCE</scope>
    <source>
        <strain evidence="4">GVMAG-M-3300018416-26</strain>
    </source>
</reference>
<dbReference type="EMBL" id="MN739215">
    <property type="protein sequence ID" value="QHS94055.1"/>
    <property type="molecule type" value="Genomic_DNA"/>
</dbReference>
<keyword evidence="1" id="KW-0805">Transcription regulation</keyword>
<dbReference type="PANTHER" id="PTHR11618">
    <property type="entry name" value="TRANSCRIPTION INITIATION FACTOR IIB-RELATED"/>
    <property type="match status" value="1"/>
</dbReference>
<protein>
    <recommendedName>
        <fullName evidence="3">Cyclin-like domain-containing protein</fullName>
    </recommendedName>
</protein>
<dbReference type="GO" id="GO:0017025">
    <property type="term" value="F:TBP-class protein binding"/>
    <property type="evidence" value="ECO:0007669"/>
    <property type="project" value="InterPro"/>
</dbReference>
<dbReference type="Gene3D" id="1.10.472.170">
    <property type="match status" value="1"/>
</dbReference>
<keyword evidence="2" id="KW-0804">Transcription</keyword>
<dbReference type="InterPro" id="IPR000812">
    <property type="entry name" value="TFIIB"/>
</dbReference>
<evidence type="ECO:0000256" key="1">
    <source>
        <dbReference type="ARBA" id="ARBA00023015"/>
    </source>
</evidence>
<name>A0A6C0BNR3_9ZZZZ</name>
<feature type="domain" description="Cyclin-like" evidence="3">
    <location>
        <begin position="144"/>
        <end position="225"/>
    </location>
</feature>
<dbReference type="GO" id="GO:0005634">
    <property type="term" value="C:nucleus"/>
    <property type="evidence" value="ECO:0007669"/>
    <property type="project" value="TreeGrafter"/>
</dbReference>